<evidence type="ECO:0000259" key="1">
    <source>
        <dbReference type="Pfam" id="PF14086"/>
    </source>
</evidence>
<dbReference type="PROSITE" id="PS51257">
    <property type="entry name" value="PROKAR_LIPOPROTEIN"/>
    <property type="match status" value="1"/>
</dbReference>
<proteinExistence type="predicted"/>
<dbReference type="Proteomes" id="UP001253595">
    <property type="component" value="Unassembled WGS sequence"/>
</dbReference>
<sequence length="74" mass="8196">MILRRLLFIVLLFSIAACSPIKPWVKPYERQKIADEIMSFERNPIADSYLHHVYDAREAARGGDGASGGGCGCN</sequence>
<comment type="caution">
    <text evidence="2">The sequence shown here is derived from an EMBL/GenBank/DDBJ whole genome shotgun (WGS) entry which is preliminary data.</text>
</comment>
<evidence type="ECO:0000313" key="2">
    <source>
        <dbReference type="EMBL" id="MDR7088253.1"/>
    </source>
</evidence>
<dbReference type="RefSeq" id="WP_310067642.1">
    <property type="nucleotide sequence ID" value="NZ_JAVDVX010000001.1"/>
</dbReference>
<evidence type="ECO:0000313" key="3">
    <source>
        <dbReference type="Proteomes" id="UP001253595"/>
    </source>
</evidence>
<dbReference type="EMBL" id="JAVDVX010000001">
    <property type="protein sequence ID" value="MDR7088253.1"/>
    <property type="molecule type" value="Genomic_DNA"/>
</dbReference>
<keyword evidence="3" id="KW-1185">Reference proteome</keyword>
<reference evidence="2 3" key="1">
    <citation type="submission" date="2023-07" db="EMBL/GenBank/DDBJ databases">
        <title>Sorghum-associated microbial communities from plants grown in Nebraska, USA.</title>
        <authorList>
            <person name="Schachtman D."/>
        </authorList>
    </citation>
    <scope>NUCLEOTIDE SEQUENCE [LARGE SCALE GENOMIC DNA]</scope>
    <source>
        <strain evidence="2 3">BE190</strain>
    </source>
</reference>
<gene>
    <name evidence="2" type="ORF">J2X05_000256</name>
</gene>
<protein>
    <recommendedName>
        <fullName evidence="1">DUF4266 domain-containing protein</fullName>
    </recommendedName>
</protein>
<feature type="domain" description="DUF4266" evidence="1">
    <location>
        <begin position="25"/>
        <end position="74"/>
    </location>
</feature>
<organism evidence="2 3">
    <name type="scientific">Cellvibrio fibrivorans</name>
    <dbReference type="NCBI Taxonomy" id="126350"/>
    <lineage>
        <taxon>Bacteria</taxon>
        <taxon>Pseudomonadati</taxon>
        <taxon>Pseudomonadota</taxon>
        <taxon>Gammaproteobacteria</taxon>
        <taxon>Cellvibrionales</taxon>
        <taxon>Cellvibrionaceae</taxon>
        <taxon>Cellvibrio</taxon>
    </lineage>
</organism>
<dbReference type="InterPro" id="IPR025362">
    <property type="entry name" value="DUF4266"/>
</dbReference>
<accession>A0ABU1USU5</accession>
<dbReference type="Pfam" id="PF14086">
    <property type="entry name" value="DUF4266"/>
    <property type="match status" value="1"/>
</dbReference>
<name>A0ABU1USU5_9GAMM</name>